<feature type="region of interest" description="Disordered" evidence="1">
    <location>
        <begin position="362"/>
        <end position="385"/>
    </location>
</feature>
<keyword evidence="3" id="KW-1185">Reference proteome</keyword>
<dbReference type="AlphaFoldDB" id="A0AAV5JSS5"/>
<feature type="region of interest" description="Disordered" evidence="1">
    <location>
        <begin position="42"/>
        <end position="87"/>
    </location>
</feature>
<gene>
    <name evidence="2" type="ORF">SLEP1_g26335</name>
</gene>
<dbReference type="EMBL" id="BPVZ01000043">
    <property type="protein sequence ID" value="GKV15553.1"/>
    <property type="molecule type" value="Genomic_DNA"/>
</dbReference>
<accession>A0AAV5JSS5</accession>
<comment type="caution">
    <text evidence="2">The sequence shown here is derived from an EMBL/GenBank/DDBJ whole genome shotgun (WGS) entry which is preliminary data.</text>
</comment>
<feature type="region of interest" description="Disordered" evidence="1">
    <location>
        <begin position="1"/>
        <end position="24"/>
    </location>
</feature>
<proteinExistence type="predicted"/>
<feature type="compositionally biased region" description="Basic and acidic residues" evidence="1">
    <location>
        <begin position="1"/>
        <end position="11"/>
    </location>
</feature>
<evidence type="ECO:0000313" key="2">
    <source>
        <dbReference type="EMBL" id="GKV15553.1"/>
    </source>
</evidence>
<feature type="compositionally biased region" description="Acidic residues" evidence="1">
    <location>
        <begin position="69"/>
        <end position="81"/>
    </location>
</feature>
<protein>
    <submittedName>
        <fullName evidence="2">Uncharacterized protein</fullName>
    </submittedName>
</protein>
<evidence type="ECO:0000313" key="3">
    <source>
        <dbReference type="Proteomes" id="UP001054252"/>
    </source>
</evidence>
<dbReference type="Proteomes" id="UP001054252">
    <property type="component" value="Unassembled WGS sequence"/>
</dbReference>
<organism evidence="2 3">
    <name type="scientific">Rubroshorea leprosula</name>
    <dbReference type="NCBI Taxonomy" id="152421"/>
    <lineage>
        <taxon>Eukaryota</taxon>
        <taxon>Viridiplantae</taxon>
        <taxon>Streptophyta</taxon>
        <taxon>Embryophyta</taxon>
        <taxon>Tracheophyta</taxon>
        <taxon>Spermatophyta</taxon>
        <taxon>Magnoliopsida</taxon>
        <taxon>eudicotyledons</taxon>
        <taxon>Gunneridae</taxon>
        <taxon>Pentapetalae</taxon>
        <taxon>rosids</taxon>
        <taxon>malvids</taxon>
        <taxon>Malvales</taxon>
        <taxon>Dipterocarpaceae</taxon>
        <taxon>Rubroshorea</taxon>
    </lineage>
</organism>
<sequence>MASFHDEREFRGNQGEDEEFDVISVEPITMIVPLELQDLLRTTTPESGVGSSAGGGSDDHRPSTSNDLPMEETPSEAEGGEEAGCSASMMSTAAEVVVFEGAALHHEVVDGAATMKGVRAGPFVTYSQQHKVHHRLYAVVRKVGDACKGGGLQVALPMSFVPVHQWNEMAQLTAQEFQLGTEIACEQRVEPLPSSSRKRTREDLDAEDDIPLIRRRMSTGKQPALAAIARPASVPPTPACEVAELAPASSSVAGPRIAYPDGFSYVWTDCQAARLQGMQNFVPPADRQCAKGHVQQYGGHAALIKLMDVFSYTVAFFECEQGAWAQNNELQQSCKQLASEKASLTDKVSELREELDKAQAKKESGIQLAKEEASRVEDRAKKAESDRERTLHELSALREKVSQVDQHVARVEKSLESTKRLHQCGVCFARAQGTEWLVGAEMFQDAVAVASANITTDIFNEVCGKVLGLQGEAEMGA</sequence>
<evidence type="ECO:0000256" key="1">
    <source>
        <dbReference type="SAM" id="MobiDB-lite"/>
    </source>
</evidence>
<name>A0AAV5JSS5_9ROSI</name>
<reference evidence="2 3" key="1">
    <citation type="journal article" date="2021" name="Commun. Biol.">
        <title>The genome of Shorea leprosula (Dipterocarpaceae) highlights the ecological relevance of drought in aseasonal tropical rainforests.</title>
        <authorList>
            <person name="Ng K.K.S."/>
            <person name="Kobayashi M.J."/>
            <person name="Fawcett J.A."/>
            <person name="Hatakeyama M."/>
            <person name="Paape T."/>
            <person name="Ng C.H."/>
            <person name="Ang C.C."/>
            <person name="Tnah L.H."/>
            <person name="Lee C.T."/>
            <person name="Nishiyama T."/>
            <person name="Sese J."/>
            <person name="O'Brien M.J."/>
            <person name="Copetti D."/>
            <person name="Mohd Noor M.I."/>
            <person name="Ong R.C."/>
            <person name="Putra M."/>
            <person name="Sireger I.Z."/>
            <person name="Indrioko S."/>
            <person name="Kosugi Y."/>
            <person name="Izuno A."/>
            <person name="Isagi Y."/>
            <person name="Lee S.L."/>
            <person name="Shimizu K.K."/>
        </authorList>
    </citation>
    <scope>NUCLEOTIDE SEQUENCE [LARGE SCALE GENOMIC DNA]</scope>
    <source>
        <strain evidence="2">214</strain>
    </source>
</reference>